<dbReference type="EMBL" id="LGEX01000135">
    <property type="protein sequence ID" value="KUK05355.1"/>
    <property type="molecule type" value="Genomic_DNA"/>
</dbReference>
<evidence type="ECO:0000313" key="3">
    <source>
        <dbReference type="Proteomes" id="UP000054015"/>
    </source>
</evidence>
<dbReference type="AlphaFoldDB" id="A0A101DYS7"/>
<dbReference type="Proteomes" id="UP000054015">
    <property type="component" value="Unassembled WGS sequence"/>
</dbReference>
<dbReference type="GO" id="GO:0046983">
    <property type="term" value="F:protein dimerization activity"/>
    <property type="evidence" value="ECO:0007669"/>
    <property type="project" value="InterPro"/>
</dbReference>
<accession>A0A101DYS7</accession>
<evidence type="ECO:0000259" key="1">
    <source>
        <dbReference type="Pfam" id="PF08100"/>
    </source>
</evidence>
<protein>
    <recommendedName>
        <fullName evidence="1">O-methyltransferase dimerisation domain-containing protein</fullName>
    </recommendedName>
</protein>
<comment type="caution">
    <text evidence="2">The sequence shown here is derived from an EMBL/GenBank/DDBJ whole genome shotgun (WGS) entry which is preliminary data.</text>
</comment>
<dbReference type="PATRIC" id="fig|2234.7.peg.873"/>
<dbReference type="InterPro" id="IPR036388">
    <property type="entry name" value="WH-like_DNA-bd_sf"/>
</dbReference>
<proteinExistence type="predicted"/>
<gene>
    <name evidence="2" type="ORF">XD48_2405</name>
</gene>
<reference evidence="3" key="1">
    <citation type="journal article" date="2015" name="MBio">
        <title>Genome-Resolved Metagenomic Analysis Reveals Roles for Candidate Phyla and Other Microbial Community Members in Biogeochemical Transformations in Oil Reservoirs.</title>
        <authorList>
            <person name="Hu P."/>
            <person name="Tom L."/>
            <person name="Singh A."/>
            <person name="Thomas B.C."/>
            <person name="Baker B.J."/>
            <person name="Piceno Y.M."/>
            <person name="Andersen G.L."/>
            <person name="Banfield J.F."/>
        </authorList>
    </citation>
    <scope>NUCLEOTIDE SEQUENCE [LARGE SCALE GENOMIC DNA]</scope>
</reference>
<evidence type="ECO:0000313" key="2">
    <source>
        <dbReference type="EMBL" id="KUK05355.1"/>
    </source>
</evidence>
<dbReference type="InterPro" id="IPR012967">
    <property type="entry name" value="COMT_dimerisation"/>
</dbReference>
<dbReference type="Pfam" id="PF08100">
    <property type="entry name" value="Dimerisation"/>
    <property type="match status" value="1"/>
</dbReference>
<feature type="domain" description="O-methyltransferase dimerisation" evidence="1">
    <location>
        <begin position="14"/>
        <end position="65"/>
    </location>
</feature>
<sequence>MSRSDFLALVQEWSQGYRKILLLKAALELGIFEALRNEADADEVAKKIGGDRKITGIMLECLASTFMIWKSG</sequence>
<dbReference type="Gene3D" id="1.10.10.10">
    <property type="entry name" value="Winged helix-like DNA-binding domain superfamily/Winged helix DNA-binding domain"/>
    <property type="match status" value="1"/>
</dbReference>
<organism evidence="2 3">
    <name type="scientific">Archaeoglobus fulgidus</name>
    <dbReference type="NCBI Taxonomy" id="2234"/>
    <lineage>
        <taxon>Archaea</taxon>
        <taxon>Methanobacteriati</taxon>
        <taxon>Methanobacteriota</taxon>
        <taxon>Archaeoglobi</taxon>
        <taxon>Archaeoglobales</taxon>
        <taxon>Archaeoglobaceae</taxon>
        <taxon>Archaeoglobus</taxon>
    </lineage>
</organism>
<name>A0A101DYS7_ARCFL</name>